<sequence length="202" mass="23418">MGYDSKLKRQIILIGGAPTSGKSTIARTLSKTLHVPWISTDAIREMMRKLVDPKQFPNIFYFNKFTPVQYLTKHTAWQVVTHENKESAEVWKGVTALLRADAAWESCIVEGVAILPHLVHRAYGKDKSVRPLLLTTEDPKRIRKIVFTRGLWDDAHTYPDSVKEKEVAWVLEFNCWLKKEARKYRYPTFDVSEVKKIVAYLR</sequence>
<dbReference type="Proteomes" id="UP000177349">
    <property type="component" value="Unassembled WGS sequence"/>
</dbReference>
<accession>A0A1G2BUA7</accession>
<dbReference type="AlphaFoldDB" id="A0A1G2BUA7"/>
<reference evidence="1 2" key="1">
    <citation type="journal article" date="2016" name="Nat. Commun.">
        <title>Thousands of microbial genomes shed light on interconnected biogeochemical processes in an aquifer system.</title>
        <authorList>
            <person name="Anantharaman K."/>
            <person name="Brown C.T."/>
            <person name="Hug L.A."/>
            <person name="Sharon I."/>
            <person name="Castelle C.J."/>
            <person name="Probst A.J."/>
            <person name="Thomas B.C."/>
            <person name="Singh A."/>
            <person name="Wilkins M.J."/>
            <person name="Karaoz U."/>
            <person name="Brodie E.L."/>
            <person name="Williams K.H."/>
            <person name="Hubbard S.S."/>
            <person name="Banfield J.F."/>
        </authorList>
    </citation>
    <scope>NUCLEOTIDE SEQUENCE [LARGE SCALE GENOMIC DNA]</scope>
</reference>
<evidence type="ECO:0000313" key="1">
    <source>
        <dbReference type="EMBL" id="OGY92672.1"/>
    </source>
</evidence>
<dbReference type="PANTHER" id="PTHR33477:SF3">
    <property type="entry name" value="P-LOOP NTPASE DOMAIN-CONTAINING PROTEIN LPA1 HOMOLOG 1"/>
    <property type="match status" value="1"/>
</dbReference>
<comment type="caution">
    <text evidence="1">The sequence shown here is derived from an EMBL/GenBank/DDBJ whole genome shotgun (WGS) entry which is preliminary data.</text>
</comment>
<evidence type="ECO:0000313" key="2">
    <source>
        <dbReference type="Proteomes" id="UP000177349"/>
    </source>
</evidence>
<proteinExistence type="predicted"/>
<dbReference type="PANTHER" id="PTHR33477">
    <property type="entry name" value="P-LOOP NTPASE DOMAIN-CONTAINING PROTEIN LPA1 HOMOLOG 1"/>
    <property type="match status" value="1"/>
</dbReference>
<dbReference type="SUPFAM" id="SSF52540">
    <property type="entry name" value="P-loop containing nucleoside triphosphate hydrolases"/>
    <property type="match status" value="1"/>
</dbReference>
<dbReference type="InterPro" id="IPR027417">
    <property type="entry name" value="P-loop_NTPase"/>
</dbReference>
<dbReference type="Pfam" id="PF07931">
    <property type="entry name" value="CPT"/>
    <property type="match status" value="1"/>
</dbReference>
<dbReference type="EMBL" id="MHKN01000013">
    <property type="protein sequence ID" value="OGY92672.1"/>
    <property type="molecule type" value="Genomic_DNA"/>
</dbReference>
<name>A0A1G2BUA7_9BACT</name>
<dbReference type="Gene3D" id="3.40.50.300">
    <property type="entry name" value="P-loop containing nucleotide triphosphate hydrolases"/>
    <property type="match status" value="1"/>
</dbReference>
<gene>
    <name evidence="1" type="ORF">A3B31_00420</name>
</gene>
<protein>
    <submittedName>
        <fullName evidence="1">Uncharacterized protein</fullName>
    </submittedName>
</protein>
<organism evidence="1 2">
    <name type="scientific">Candidatus Komeilibacteria bacterium RIFCSPLOWO2_01_FULL_53_11</name>
    <dbReference type="NCBI Taxonomy" id="1798552"/>
    <lineage>
        <taxon>Bacteria</taxon>
        <taxon>Candidatus Komeiliibacteriota</taxon>
    </lineage>
</organism>